<feature type="repeat" description="WD" evidence="4">
    <location>
        <begin position="292"/>
        <end position="330"/>
    </location>
</feature>
<protein>
    <recommendedName>
        <fullName evidence="3">Probable cytosolic iron-sulfur protein assembly protein CIAO1 homolog</fullName>
    </recommendedName>
</protein>
<dbReference type="Gene3D" id="2.130.10.10">
    <property type="entry name" value="YVTN repeat-like/Quinoprotein amine dehydrogenase"/>
    <property type="match status" value="1"/>
</dbReference>
<dbReference type="PANTHER" id="PTHR19920">
    <property type="entry name" value="WD40 PROTEIN CIAO1"/>
    <property type="match status" value="1"/>
</dbReference>
<dbReference type="AlphaFoldDB" id="A0A7S4EYS8"/>
<dbReference type="CDD" id="cd00200">
    <property type="entry name" value="WD40"/>
    <property type="match status" value="1"/>
</dbReference>
<evidence type="ECO:0000256" key="4">
    <source>
        <dbReference type="PROSITE-ProRule" id="PRU00221"/>
    </source>
</evidence>
<dbReference type="PANTHER" id="PTHR19920:SF0">
    <property type="entry name" value="CYTOSOLIC IRON-SULFUR PROTEIN ASSEMBLY PROTEIN CIAO1-RELATED"/>
    <property type="match status" value="1"/>
</dbReference>
<dbReference type="SMART" id="SM00320">
    <property type="entry name" value="WD40"/>
    <property type="match status" value="6"/>
</dbReference>
<name>A0A7S4EYS8_CHRCT</name>
<feature type="region of interest" description="Disordered" evidence="5">
    <location>
        <begin position="1"/>
        <end position="20"/>
    </location>
</feature>
<evidence type="ECO:0000313" key="6">
    <source>
        <dbReference type="EMBL" id="CAE0762289.1"/>
    </source>
</evidence>
<keyword evidence="2" id="KW-0677">Repeat</keyword>
<feature type="repeat" description="WD" evidence="4">
    <location>
        <begin position="185"/>
        <end position="217"/>
    </location>
</feature>
<dbReference type="GO" id="GO:0097361">
    <property type="term" value="C:cytosolic [4Fe-4S] assembly targeting complex"/>
    <property type="evidence" value="ECO:0007669"/>
    <property type="project" value="InterPro"/>
</dbReference>
<dbReference type="GO" id="GO:0016226">
    <property type="term" value="P:iron-sulfur cluster assembly"/>
    <property type="evidence" value="ECO:0007669"/>
    <property type="project" value="UniProtKB-UniRule"/>
</dbReference>
<dbReference type="InterPro" id="IPR028608">
    <property type="entry name" value="CIAO1/Cia1"/>
</dbReference>
<organism evidence="6">
    <name type="scientific">Chrysotila carterae</name>
    <name type="common">Marine alga</name>
    <name type="synonym">Syracosphaera carterae</name>
    <dbReference type="NCBI Taxonomy" id="13221"/>
    <lineage>
        <taxon>Eukaryota</taxon>
        <taxon>Haptista</taxon>
        <taxon>Haptophyta</taxon>
        <taxon>Prymnesiophyceae</taxon>
        <taxon>Isochrysidales</taxon>
        <taxon>Isochrysidaceae</taxon>
        <taxon>Chrysotila</taxon>
    </lineage>
</organism>
<keyword evidence="1 4" id="KW-0853">WD repeat</keyword>
<dbReference type="InterPro" id="IPR001680">
    <property type="entry name" value="WD40_rpt"/>
</dbReference>
<sequence>MPDPSESDGRTGSRTRAHGQAHHGRTLAVCAADKTVRLFAKMGGHWRCFAVLEEGHQRTIRWCSWSPCGLQLASCSFDGLAMIWRCETDEFECVASLEGHENEVKAVAWSASGSFIATCGRDKSVFVWEAEDDQFDVAAVIHSHTQDVKAVVWHPISDVLASASYDDTIKLYSQDGDDWRCATTLSGHASTVWCVAFSADGKRLVSCSDDRSVILWEDKAGDLNFQQAAKLEQVHDRPIYTIDWQKTSGGGDATGEEDFIATGGGDDAVCLLRASISADPSKPKLELHSRCAKAHDGDVNTVAWSSCTDDEFRLLATGGDDGQVKLWKCR</sequence>
<feature type="repeat" description="WD" evidence="4">
    <location>
        <begin position="141"/>
        <end position="173"/>
    </location>
</feature>
<evidence type="ECO:0000256" key="3">
    <source>
        <dbReference type="HAMAP-Rule" id="MF_03037"/>
    </source>
</evidence>
<proteinExistence type="inferred from homology"/>
<comment type="function">
    <text evidence="3">Essential component of the cytosolic iron-sulfur (Fe/S) protein assembly machinery. Required for the maturation of extramitochondrial Fe/S proteins.</text>
</comment>
<dbReference type="InterPro" id="IPR015943">
    <property type="entry name" value="WD40/YVTN_repeat-like_dom_sf"/>
</dbReference>
<dbReference type="EMBL" id="HBIZ01023548">
    <property type="protein sequence ID" value="CAE0762289.1"/>
    <property type="molecule type" value="Transcribed_RNA"/>
</dbReference>
<dbReference type="Pfam" id="PF00400">
    <property type="entry name" value="WD40"/>
    <property type="match status" value="5"/>
</dbReference>
<comment type="similarity">
    <text evidence="3">Belongs to the WD repeat CIA1 family.</text>
</comment>
<dbReference type="InterPro" id="IPR036322">
    <property type="entry name" value="WD40_repeat_dom_sf"/>
</dbReference>
<reference evidence="6" key="1">
    <citation type="submission" date="2021-01" db="EMBL/GenBank/DDBJ databases">
        <authorList>
            <person name="Corre E."/>
            <person name="Pelletier E."/>
            <person name="Niang G."/>
            <person name="Scheremetjew M."/>
            <person name="Finn R."/>
            <person name="Kale V."/>
            <person name="Holt S."/>
            <person name="Cochrane G."/>
            <person name="Meng A."/>
            <person name="Brown T."/>
            <person name="Cohen L."/>
        </authorList>
    </citation>
    <scope>NUCLEOTIDE SEQUENCE</scope>
    <source>
        <strain evidence="6">CCMP645</strain>
    </source>
</reference>
<dbReference type="PROSITE" id="PS50082">
    <property type="entry name" value="WD_REPEATS_2"/>
    <property type="match status" value="5"/>
</dbReference>
<accession>A0A7S4EYS8</accession>
<feature type="repeat" description="WD" evidence="4">
    <location>
        <begin position="97"/>
        <end position="138"/>
    </location>
</feature>
<dbReference type="SUPFAM" id="SSF50978">
    <property type="entry name" value="WD40 repeat-like"/>
    <property type="match status" value="1"/>
</dbReference>
<gene>
    <name evidence="6" type="ORF">PCAR00345_LOCUS14901</name>
</gene>
<evidence type="ECO:0000256" key="5">
    <source>
        <dbReference type="SAM" id="MobiDB-lite"/>
    </source>
</evidence>
<evidence type="ECO:0000256" key="1">
    <source>
        <dbReference type="ARBA" id="ARBA00022574"/>
    </source>
</evidence>
<feature type="repeat" description="WD" evidence="4">
    <location>
        <begin position="53"/>
        <end position="84"/>
    </location>
</feature>
<evidence type="ECO:0000256" key="2">
    <source>
        <dbReference type="ARBA" id="ARBA00022737"/>
    </source>
</evidence>
<dbReference type="HAMAP" id="MF_03037">
    <property type="entry name" value="ciao1"/>
    <property type="match status" value="1"/>
</dbReference>
<dbReference type="PROSITE" id="PS50294">
    <property type="entry name" value="WD_REPEATS_REGION"/>
    <property type="match status" value="4"/>
</dbReference>